<proteinExistence type="predicted"/>
<dbReference type="AlphaFoldDB" id="A0A3A1QTN6"/>
<gene>
    <name evidence="1" type="ORF">D3H55_18050</name>
</gene>
<evidence type="ECO:0000313" key="1">
    <source>
        <dbReference type="EMBL" id="RIW29681.1"/>
    </source>
</evidence>
<reference evidence="1 2" key="1">
    <citation type="submission" date="2018-09" db="EMBL/GenBank/DDBJ databases">
        <title>Bacillus saliacetes sp. nov., isolated from Thai shrimp paste (Ka-pi).</title>
        <authorList>
            <person name="Daroonpunt R."/>
            <person name="Tanasupawat S."/>
            <person name="Yiamsombut S."/>
        </authorList>
    </citation>
    <scope>NUCLEOTIDE SEQUENCE [LARGE SCALE GENOMIC DNA]</scope>
    <source>
        <strain evidence="1 2">SKP7-4</strain>
    </source>
</reference>
<organism evidence="1 2">
    <name type="scientific">Bacillus salacetis</name>
    <dbReference type="NCBI Taxonomy" id="2315464"/>
    <lineage>
        <taxon>Bacteria</taxon>
        <taxon>Bacillati</taxon>
        <taxon>Bacillota</taxon>
        <taxon>Bacilli</taxon>
        <taxon>Bacillales</taxon>
        <taxon>Bacillaceae</taxon>
        <taxon>Bacillus</taxon>
    </lineage>
</organism>
<accession>A0A3A1QTN6</accession>
<sequence length="79" mass="8789">MSSGQTTGINHLFKACRAFLCKLFYCVFKAVFTYIVAFGKIPGAGFFPCIQRFYSRKGTSSSFLAFSPGVFTTIYQDIS</sequence>
<name>A0A3A1QTN6_9BACI</name>
<protein>
    <submittedName>
        <fullName evidence="1">Uncharacterized protein</fullName>
    </submittedName>
</protein>
<dbReference type="EMBL" id="QXIR01000030">
    <property type="protein sequence ID" value="RIW29681.1"/>
    <property type="molecule type" value="Genomic_DNA"/>
</dbReference>
<keyword evidence="2" id="KW-1185">Reference proteome</keyword>
<dbReference type="Proteomes" id="UP000265801">
    <property type="component" value="Unassembled WGS sequence"/>
</dbReference>
<comment type="caution">
    <text evidence="1">The sequence shown here is derived from an EMBL/GenBank/DDBJ whole genome shotgun (WGS) entry which is preliminary data.</text>
</comment>
<evidence type="ECO:0000313" key="2">
    <source>
        <dbReference type="Proteomes" id="UP000265801"/>
    </source>
</evidence>